<feature type="transmembrane region" description="Helical" evidence="13">
    <location>
        <begin position="145"/>
        <end position="165"/>
    </location>
</feature>
<keyword evidence="4" id="KW-0633">Potassium transport</keyword>
<dbReference type="Pfam" id="PF06736">
    <property type="entry name" value="TMEM175"/>
    <property type="match status" value="1"/>
</dbReference>
<keyword evidence="7" id="KW-0630">Potassium</keyword>
<reference evidence="14 15" key="1">
    <citation type="journal article" date="2015" name="Genome Announc.">
        <title>Expanding the biotechnology potential of lactobacilli through comparative genomics of 213 strains and associated genera.</title>
        <authorList>
            <person name="Sun Z."/>
            <person name="Harris H.M."/>
            <person name="McCann A."/>
            <person name="Guo C."/>
            <person name="Argimon S."/>
            <person name="Zhang W."/>
            <person name="Yang X."/>
            <person name="Jeffery I.B."/>
            <person name="Cooney J.C."/>
            <person name="Kagawa T.F."/>
            <person name="Liu W."/>
            <person name="Song Y."/>
            <person name="Salvetti E."/>
            <person name="Wrobel A."/>
            <person name="Rasinkangas P."/>
            <person name="Parkhill J."/>
            <person name="Rea M.C."/>
            <person name="O'Sullivan O."/>
            <person name="Ritari J."/>
            <person name="Douillard F.P."/>
            <person name="Paul Ross R."/>
            <person name="Yang R."/>
            <person name="Briner A.E."/>
            <person name="Felis G.E."/>
            <person name="de Vos W.M."/>
            <person name="Barrangou R."/>
            <person name="Klaenhammer T.R."/>
            <person name="Caufield P.W."/>
            <person name="Cui Y."/>
            <person name="Zhang H."/>
            <person name="O'Toole P.W."/>
        </authorList>
    </citation>
    <scope>NUCLEOTIDE SEQUENCE [LARGE SCALE GENOMIC DNA]</scope>
    <source>
        <strain evidence="14 15">DSM 20593</strain>
    </source>
</reference>
<dbReference type="GO" id="GO:0015252">
    <property type="term" value="F:proton channel activity"/>
    <property type="evidence" value="ECO:0007669"/>
    <property type="project" value="InterPro"/>
</dbReference>
<evidence type="ECO:0000256" key="4">
    <source>
        <dbReference type="ARBA" id="ARBA00022538"/>
    </source>
</evidence>
<gene>
    <name evidence="14" type="ORF">IV73_GL000595</name>
</gene>
<accession>A0A0R2JJH6</accession>
<dbReference type="GO" id="GO:0005267">
    <property type="term" value="F:potassium channel activity"/>
    <property type="evidence" value="ECO:0007669"/>
    <property type="project" value="UniProtKB-KW"/>
</dbReference>
<keyword evidence="15" id="KW-1185">Reference proteome</keyword>
<sequence length="196" mass="23266">MNKGRVEAFTDAIIAIIATIMILEFKMPQNSNFMALLSEWSYLLAYAISFFFIMVAWFNHHYMFTLLPRLTKKIFWVNNIWLFSMSIIPVSTAWVGRFVSDRTPEYFYFFIFAVWTVTYVWLSYTIMMEIQKIDEVKADKIRQMIIYQVLTSKWFLLGVVLMLIVAYFVPWVILIFTIIELIVYAINTSVDADQLF</sequence>
<dbReference type="EMBL" id="JQBP01000002">
    <property type="protein sequence ID" value="KRN75429.1"/>
    <property type="molecule type" value="Genomic_DNA"/>
</dbReference>
<comment type="catalytic activity">
    <reaction evidence="12">
        <text>K(+)(in) = K(+)(out)</text>
        <dbReference type="Rhea" id="RHEA:29463"/>
        <dbReference type="ChEBI" id="CHEBI:29103"/>
    </reaction>
</comment>
<comment type="caution">
    <text evidence="14">The sequence shown here is derived from an EMBL/GenBank/DDBJ whole genome shotgun (WGS) entry which is preliminary data.</text>
</comment>
<feature type="transmembrane region" description="Helical" evidence="13">
    <location>
        <begin position="12"/>
        <end position="28"/>
    </location>
</feature>
<dbReference type="Proteomes" id="UP000051655">
    <property type="component" value="Unassembled WGS sequence"/>
</dbReference>
<feature type="transmembrane region" description="Helical" evidence="13">
    <location>
        <begin position="40"/>
        <end position="59"/>
    </location>
</feature>
<evidence type="ECO:0000256" key="11">
    <source>
        <dbReference type="ARBA" id="ARBA00023303"/>
    </source>
</evidence>
<evidence type="ECO:0000256" key="10">
    <source>
        <dbReference type="ARBA" id="ARBA00023136"/>
    </source>
</evidence>
<keyword evidence="3" id="KW-0813">Transport</keyword>
<dbReference type="AlphaFoldDB" id="A0A0R2JJH6"/>
<evidence type="ECO:0000256" key="2">
    <source>
        <dbReference type="ARBA" id="ARBA00006920"/>
    </source>
</evidence>
<evidence type="ECO:0000256" key="1">
    <source>
        <dbReference type="ARBA" id="ARBA00004141"/>
    </source>
</evidence>
<evidence type="ECO:0000256" key="7">
    <source>
        <dbReference type="ARBA" id="ARBA00022958"/>
    </source>
</evidence>
<keyword evidence="5 13" id="KW-0812">Transmembrane</keyword>
<dbReference type="PATRIC" id="fig|1616.3.peg.612"/>
<dbReference type="OrthoDB" id="7626281at2"/>
<evidence type="ECO:0000256" key="12">
    <source>
        <dbReference type="ARBA" id="ARBA00034430"/>
    </source>
</evidence>
<evidence type="ECO:0000313" key="14">
    <source>
        <dbReference type="EMBL" id="KRN75429.1"/>
    </source>
</evidence>
<evidence type="ECO:0000256" key="9">
    <source>
        <dbReference type="ARBA" id="ARBA00023065"/>
    </source>
</evidence>
<evidence type="ECO:0000256" key="13">
    <source>
        <dbReference type="SAM" id="Phobius"/>
    </source>
</evidence>
<evidence type="ECO:0000256" key="5">
    <source>
        <dbReference type="ARBA" id="ARBA00022692"/>
    </source>
</evidence>
<keyword evidence="11" id="KW-0407">Ion channel</keyword>
<organism evidence="14 15">
    <name type="scientific">Weissella kandleri</name>
    <dbReference type="NCBI Taxonomy" id="1616"/>
    <lineage>
        <taxon>Bacteria</taxon>
        <taxon>Bacillati</taxon>
        <taxon>Bacillota</taxon>
        <taxon>Bacilli</taxon>
        <taxon>Lactobacillales</taxon>
        <taxon>Lactobacillaceae</taxon>
        <taxon>Weissella</taxon>
    </lineage>
</organism>
<feature type="transmembrane region" description="Helical" evidence="13">
    <location>
        <begin position="80"/>
        <end position="100"/>
    </location>
</feature>
<dbReference type="RefSeq" id="WP_057754540.1">
    <property type="nucleotide sequence ID" value="NZ_JQBP01000002.1"/>
</dbReference>
<dbReference type="STRING" id="1616.IV73_GL000595"/>
<evidence type="ECO:0000256" key="8">
    <source>
        <dbReference type="ARBA" id="ARBA00022989"/>
    </source>
</evidence>
<keyword evidence="10 13" id="KW-0472">Membrane</keyword>
<protein>
    <submittedName>
        <fullName evidence="14">Integral membrane protein</fullName>
    </submittedName>
</protein>
<keyword evidence="6" id="KW-0631">Potassium channel</keyword>
<keyword evidence="8 13" id="KW-1133">Transmembrane helix</keyword>
<proteinExistence type="inferred from homology"/>
<comment type="subcellular location">
    <subcellularLocation>
        <location evidence="1">Membrane</location>
        <topology evidence="1">Multi-pass membrane protein</topology>
    </subcellularLocation>
</comment>
<dbReference type="InterPro" id="IPR010617">
    <property type="entry name" value="TMEM175-like"/>
</dbReference>
<comment type="similarity">
    <text evidence="2">Belongs to the TMEM175 family.</text>
</comment>
<keyword evidence="9" id="KW-0406">Ion transport</keyword>
<dbReference type="GO" id="GO:0016020">
    <property type="term" value="C:membrane"/>
    <property type="evidence" value="ECO:0007669"/>
    <property type="project" value="UniProtKB-SubCell"/>
</dbReference>
<evidence type="ECO:0000313" key="15">
    <source>
        <dbReference type="Proteomes" id="UP000051655"/>
    </source>
</evidence>
<name>A0A0R2JJH6_9LACO</name>
<feature type="transmembrane region" description="Helical" evidence="13">
    <location>
        <begin position="106"/>
        <end position="124"/>
    </location>
</feature>
<evidence type="ECO:0000256" key="6">
    <source>
        <dbReference type="ARBA" id="ARBA00022826"/>
    </source>
</evidence>
<evidence type="ECO:0000256" key="3">
    <source>
        <dbReference type="ARBA" id="ARBA00022448"/>
    </source>
</evidence>